<dbReference type="Proteomes" id="UP000664317">
    <property type="component" value="Unassembled WGS sequence"/>
</dbReference>
<proteinExistence type="inferred from homology"/>
<comment type="caution">
    <text evidence="5">The sequence shown here is derived from an EMBL/GenBank/DDBJ whole genome shotgun (WGS) entry which is preliminary data.</text>
</comment>
<reference evidence="5 6" key="1">
    <citation type="submission" date="2021-03" db="EMBL/GenBank/DDBJ databases">
        <title>novel species isolated from a fishpond in China.</title>
        <authorList>
            <person name="Lu H."/>
            <person name="Cai Z."/>
        </authorList>
    </citation>
    <scope>NUCLEOTIDE SEQUENCE [LARGE SCALE GENOMIC DNA]</scope>
    <source>
        <strain evidence="5 6">H41</strain>
    </source>
</reference>
<dbReference type="InterPro" id="IPR001173">
    <property type="entry name" value="Glyco_trans_2-like"/>
</dbReference>
<protein>
    <submittedName>
        <fullName evidence="5">Polyprenol monophosphomannose synthase</fullName>
    </submittedName>
</protein>
<gene>
    <name evidence="5" type="ORF">J0A68_05695</name>
</gene>
<dbReference type="InterPro" id="IPR029044">
    <property type="entry name" value="Nucleotide-diphossugar_trans"/>
</dbReference>
<evidence type="ECO:0000256" key="3">
    <source>
        <dbReference type="ARBA" id="ARBA00022679"/>
    </source>
</evidence>
<dbReference type="Gene3D" id="3.90.550.10">
    <property type="entry name" value="Spore Coat Polysaccharide Biosynthesis Protein SpsA, Chain A"/>
    <property type="match status" value="1"/>
</dbReference>
<dbReference type="SUPFAM" id="SSF53448">
    <property type="entry name" value="Nucleotide-diphospho-sugar transferases"/>
    <property type="match status" value="1"/>
</dbReference>
<evidence type="ECO:0000256" key="1">
    <source>
        <dbReference type="ARBA" id="ARBA00006739"/>
    </source>
</evidence>
<evidence type="ECO:0000313" key="5">
    <source>
        <dbReference type="EMBL" id="MBN7810438.1"/>
    </source>
</evidence>
<accession>A0ABS3C0I6</accession>
<organism evidence="5 6">
    <name type="scientific">Algoriphagus oliviformis</name>
    <dbReference type="NCBI Taxonomy" id="2811231"/>
    <lineage>
        <taxon>Bacteria</taxon>
        <taxon>Pseudomonadati</taxon>
        <taxon>Bacteroidota</taxon>
        <taxon>Cytophagia</taxon>
        <taxon>Cytophagales</taxon>
        <taxon>Cyclobacteriaceae</taxon>
        <taxon>Algoriphagus</taxon>
    </lineage>
</organism>
<sequence>MSHRKLVIIPTYNELENISDMVQAVMGLAGDFELLIIDDGSPDGTGAIVKSLQTSYPQRLHLMEREGKLGLGTAYIAGFKWALERSYDFIFEMDCDFSHDPKDLIRLYEAVKDRAFDLAIGSRYITGVNVVNWPMGRVLMSYFASVYVDFITGLPVKDATAGFKCYHRSVLEGIKLDEIKFIGYAFQIEMKFTTWKLGFKIIEVPIIFTDRTKGTSKMSPKIFKEAVLGVIWMKIKSIFSPYKLNRSGLT</sequence>
<dbReference type="InterPro" id="IPR039528">
    <property type="entry name" value="DPM1-like"/>
</dbReference>
<keyword evidence="3" id="KW-0808">Transferase</keyword>
<keyword evidence="2" id="KW-0328">Glycosyltransferase</keyword>
<dbReference type="EMBL" id="JAFKCT010000002">
    <property type="protein sequence ID" value="MBN7810438.1"/>
    <property type="molecule type" value="Genomic_DNA"/>
</dbReference>
<dbReference type="PANTHER" id="PTHR43398:SF1">
    <property type="entry name" value="DOLICHOL-PHOSPHATE MANNOSYLTRANSFERASE SUBUNIT 1"/>
    <property type="match status" value="1"/>
</dbReference>
<dbReference type="PANTHER" id="PTHR43398">
    <property type="entry name" value="DOLICHOL-PHOSPHATE MANNOSYLTRANSFERASE SUBUNIT 1"/>
    <property type="match status" value="1"/>
</dbReference>
<comment type="similarity">
    <text evidence="1">Belongs to the glycosyltransferase 2 family.</text>
</comment>
<dbReference type="RefSeq" id="WP_206577232.1">
    <property type="nucleotide sequence ID" value="NZ_JAFKCT010000002.1"/>
</dbReference>
<evidence type="ECO:0000259" key="4">
    <source>
        <dbReference type="Pfam" id="PF00535"/>
    </source>
</evidence>
<name>A0ABS3C0I6_9BACT</name>
<evidence type="ECO:0000313" key="6">
    <source>
        <dbReference type="Proteomes" id="UP000664317"/>
    </source>
</evidence>
<dbReference type="CDD" id="cd06442">
    <property type="entry name" value="DPM1_like"/>
    <property type="match status" value="1"/>
</dbReference>
<evidence type="ECO:0000256" key="2">
    <source>
        <dbReference type="ARBA" id="ARBA00022676"/>
    </source>
</evidence>
<dbReference type="Pfam" id="PF00535">
    <property type="entry name" value="Glycos_transf_2"/>
    <property type="match status" value="1"/>
</dbReference>
<keyword evidence="6" id="KW-1185">Reference proteome</keyword>
<feature type="domain" description="Glycosyltransferase 2-like" evidence="4">
    <location>
        <begin position="7"/>
        <end position="172"/>
    </location>
</feature>